<dbReference type="InterPro" id="IPR020084">
    <property type="entry name" value="NUDIX_hydrolase_CS"/>
</dbReference>
<evidence type="ECO:0000256" key="2">
    <source>
        <dbReference type="ARBA" id="ARBA00022801"/>
    </source>
</evidence>
<dbReference type="Proteomes" id="UP000431901">
    <property type="component" value="Unassembled WGS sequence"/>
</dbReference>
<evidence type="ECO:0000313" key="5">
    <source>
        <dbReference type="EMBL" id="MXQ65188.1"/>
    </source>
</evidence>
<keyword evidence="2" id="KW-0378">Hydrolase</keyword>
<proteinExistence type="predicted"/>
<reference evidence="5 6" key="1">
    <citation type="submission" date="2019-12" db="EMBL/GenBank/DDBJ databases">
        <title>Nocardia macrotermitis sp. nov. and Nocardia aurantia sp. nov., isolated from the gut of the fungus growing-termite Macrotermes natalensis.</title>
        <authorList>
            <person name="Christine B."/>
            <person name="Rene B."/>
        </authorList>
    </citation>
    <scope>NUCLEOTIDE SEQUENCE [LARGE SCALE GENOMIC DNA]</scope>
    <source>
        <strain evidence="5 6">DSM 102126</strain>
    </source>
</reference>
<comment type="cofactor">
    <cofactor evidence="1">
        <name>Mg(2+)</name>
        <dbReference type="ChEBI" id="CHEBI:18420"/>
    </cofactor>
</comment>
<dbReference type="Pfam" id="PF00293">
    <property type="entry name" value="NUDIX"/>
    <property type="match status" value="1"/>
</dbReference>
<keyword evidence="6" id="KW-1185">Reference proteome</keyword>
<dbReference type="AlphaFoldDB" id="A0A6I4W6K2"/>
<evidence type="ECO:0000313" key="6">
    <source>
        <dbReference type="Proteomes" id="UP000431901"/>
    </source>
</evidence>
<dbReference type="PROSITE" id="PS51462">
    <property type="entry name" value="NUDIX"/>
    <property type="match status" value="1"/>
</dbReference>
<dbReference type="InterPro" id="IPR015797">
    <property type="entry name" value="NUDIX_hydrolase-like_dom_sf"/>
</dbReference>
<keyword evidence="3" id="KW-0460">Magnesium</keyword>
<gene>
    <name evidence="5" type="ORF">GQ466_14195</name>
</gene>
<feature type="domain" description="Nudix hydrolase" evidence="4">
    <location>
        <begin position="1"/>
        <end position="126"/>
    </location>
</feature>
<comment type="caution">
    <text evidence="5">The sequence shown here is derived from an EMBL/GenBank/DDBJ whole genome shotgun (WGS) entry which is preliminary data.</text>
</comment>
<dbReference type="PROSITE" id="PS00893">
    <property type="entry name" value="NUDIX_BOX"/>
    <property type="match status" value="1"/>
</dbReference>
<organism evidence="5 6">
    <name type="scientific">Actinomadura rayongensis</name>
    <dbReference type="NCBI Taxonomy" id="1429076"/>
    <lineage>
        <taxon>Bacteria</taxon>
        <taxon>Bacillati</taxon>
        <taxon>Actinomycetota</taxon>
        <taxon>Actinomycetes</taxon>
        <taxon>Streptosporangiales</taxon>
        <taxon>Thermomonosporaceae</taxon>
        <taxon>Actinomadura</taxon>
    </lineage>
</organism>
<accession>A0A6I4W6K2</accession>
<dbReference type="OrthoDB" id="4247482at2"/>
<sequence length="139" mass="15690">MAAGMLLTDARDRILLVKTHYRADWGLPGGVAEEGEPPHRTCEREIAEELGLDRRAGDLLLLDFVPADETRLRTMLYLVFDGGTVLDPDSITPQADEIADYSFLNAAEAERRMHPRHAHRLPHLMAARAHRRTAYLPRP</sequence>
<dbReference type="SUPFAM" id="SSF55811">
    <property type="entry name" value="Nudix"/>
    <property type="match status" value="1"/>
</dbReference>
<dbReference type="CDD" id="cd18876">
    <property type="entry name" value="NUDIX_Hydrolase"/>
    <property type="match status" value="1"/>
</dbReference>
<dbReference type="GO" id="GO:0016787">
    <property type="term" value="F:hydrolase activity"/>
    <property type="evidence" value="ECO:0007669"/>
    <property type="project" value="UniProtKB-KW"/>
</dbReference>
<dbReference type="PANTHER" id="PTHR43046">
    <property type="entry name" value="GDP-MANNOSE MANNOSYL HYDROLASE"/>
    <property type="match status" value="1"/>
</dbReference>
<dbReference type="EMBL" id="WUTW01000002">
    <property type="protein sequence ID" value="MXQ65188.1"/>
    <property type="molecule type" value="Genomic_DNA"/>
</dbReference>
<name>A0A6I4W6K2_9ACTN</name>
<dbReference type="Gene3D" id="3.90.79.10">
    <property type="entry name" value="Nucleoside Triphosphate Pyrophosphohydrolase"/>
    <property type="match status" value="1"/>
</dbReference>
<evidence type="ECO:0000259" key="4">
    <source>
        <dbReference type="PROSITE" id="PS51462"/>
    </source>
</evidence>
<dbReference type="PANTHER" id="PTHR43046:SF12">
    <property type="entry name" value="GDP-MANNOSE MANNOSYL HYDROLASE"/>
    <property type="match status" value="1"/>
</dbReference>
<evidence type="ECO:0000256" key="1">
    <source>
        <dbReference type="ARBA" id="ARBA00001946"/>
    </source>
</evidence>
<protein>
    <submittedName>
        <fullName evidence="5">NUDIX domain-containing protein</fullName>
    </submittedName>
</protein>
<dbReference type="InterPro" id="IPR000086">
    <property type="entry name" value="NUDIX_hydrolase_dom"/>
</dbReference>
<evidence type="ECO:0000256" key="3">
    <source>
        <dbReference type="ARBA" id="ARBA00022842"/>
    </source>
</evidence>